<organism evidence="1 2">
    <name type="scientific">Pistacia integerrima</name>
    <dbReference type="NCBI Taxonomy" id="434235"/>
    <lineage>
        <taxon>Eukaryota</taxon>
        <taxon>Viridiplantae</taxon>
        <taxon>Streptophyta</taxon>
        <taxon>Embryophyta</taxon>
        <taxon>Tracheophyta</taxon>
        <taxon>Spermatophyta</taxon>
        <taxon>Magnoliopsida</taxon>
        <taxon>eudicotyledons</taxon>
        <taxon>Gunneridae</taxon>
        <taxon>Pentapetalae</taxon>
        <taxon>rosids</taxon>
        <taxon>malvids</taxon>
        <taxon>Sapindales</taxon>
        <taxon>Anacardiaceae</taxon>
        <taxon>Pistacia</taxon>
    </lineage>
</organism>
<name>A0ACC0XAE4_9ROSI</name>
<reference evidence="2" key="1">
    <citation type="journal article" date="2023" name="G3 (Bethesda)">
        <title>Genome assembly and association tests identify interacting loci associated with vigor, precocity, and sex in interspecific pistachio rootstocks.</title>
        <authorList>
            <person name="Palmer W."/>
            <person name="Jacygrad E."/>
            <person name="Sagayaradj S."/>
            <person name="Cavanaugh K."/>
            <person name="Han R."/>
            <person name="Bertier L."/>
            <person name="Beede B."/>
            <person name="Kafkas S."/>
            <person name="Golino D."/>
            <person name="Preece J."/>
            <person name="Michelmore R."/>
        </authorList>
    </citation>
    <scope>NUCLEOTIDE SEQUENCE [LARGE SCALE GENOMIC DNA]</scope>
</reference>
<evidence type="ECO:0000313" key="2">
    <source>
        <dbReference type="Proteomes" id="UP001163603"/>
    </source>
</evidence>
<evidence type="ECO:0000313" key="1">
    <source>
        <dbReference type="EMBL" id="KAJ0014258.1"/>
    </source>
</evidence>
<keyword evidence="2" id="KW-1185">Reference proteome</keyword>
<comment type="caution">
    <text evidence="1">The sequence shown here is derived from an EMBL/GenBank/DDBJ whole genome shotgun (WGS) entry which is preliminary data.</text>
</comment>
<sequence length="948" mass="106835">MSEQDEPPRAPTAAQSLNDLRAPLSSSLSNLSSSSRSLPSDKDFHFFNNFEEFNRPVLEIAAKSQSLLHSIGSSEIWGRPIEFPDQEDIVDAYDWLVNVNDDVFERIDACFDEFEKNRGEKKGEGGNEDGFQLVYGKNKKKGEFAVSGGGGGDSVSRGKVQGDSLNVKVKEKKERAKVPFHIPTIKRPQEEYNILVNNLNQPFQHVWLQRSEDNQRFVHPLESLSVLDFVDKDIGDVEPVKPPSLEETPFKLVEEVKDLKELAAKLRSVNEFVVDLEHNQYRSFQGLTCLMQISTRTEDFVVDTLKLRIHVGPYLREIFKDPTKKKVMHGADRDIVWLQRDFGIYICNMFDTGQASRVLKLERNSLEYLLQHFCGVTANKEYQNADWRLRPLPDEMLRYAREDTHYLLYIYDMMKIKLFSMSKEAESSDASLIEVYKRSYDICMQLYEKELLTENSYLYIYGLQGTELNAQQLAIVAGLCQWRDVVARTEDESTGYILPNKTLLEIAKQMPVTPSKLRRLLKSKHPYIERNLGSVVSIIRDSLQNATAFEAIAQQLKEGRMEIASEVNLALNDETEALVAETSTNVKNSNVTIESVGGGNAFNASIIPHLPPSLKFGSSVTEPDRKGLGSLGHPGANGEEKESGIHISELPRESITNLCQSRETNTGISSSVKVTEASVQALKKPTRGFGALLGNPKRKFDTEKKDKEEIKLDQIRSSVNLPFHSFSARDEQPKAVKEVKVEPVKSSKNLQSLSSFTSGEQPKPVAEESSRVLEVQSEEPPAEPSARYNTEDVIMLEDDVNEEESTHDNLEKTNVPRENNSAEPALEMDEQDEPMSLSDLSTSFQECLQSVNKNRKPGKLEKSENHSGFLQIKPFDFEAARKQIKFGEAAKKESVRIEGNQKNPRDSGDKKKNLAGSQGQKDDETKELSQGKRRFAFPATGNRSATFR</sequence>
<accession>A0ACC0XAE4</accession>
<protein>
    <submittedName>
        <fullName evidence="1">Uncharacterized protein</fullName>
    </submittedName>
</protein>
<gene>
    <name evidence="1" type="ORF">Pint_20028</name>
</gene>
<dbReference type="Proteomes" id="UP001163603">
    <property type="component" value="Chromosome 13"/>
</dbReference>
<proteinExistence type="predicted"/>
<dbReference type="EMBL" id="CM047748">
    <property type="protein sequence ID" value="KAJ0014258.1"/>
    <property type="molecule type" value="Genomic_DNA"/>
</dbReference>